<dbReference type="InterPro" id="IPR051220">
    <property type="entry name" value="TFA_Chaperone"/>
</dbReference>
<evidence type="ECO:0000259" key="2">
    <source>
        <dbReference type="Pfam" id="PF05876"/>
    </source>
</evidence>
<dbReference type="Pfam" id="PF20454">
    <property type="entry name" value="GpA_nuclease"/>
    <property type="match status" value="1"/>
</dbReference>
<dbReference type="KEGG" id="cari:FNU76_10245"/>
<dbReference type="EMBL" id="CP041730">
    <property type="protein sequence ID" value="QDQ29268.1"/>
    <property type="molecule type" value="Genomic_DNA"/>
</dbReference>
<feature type="domain" description="Phage terminase large subunit GpA ATPase" evidence="2">
    <location>
        <begin position="23"/>
        <end position="267"/>
    </location>
</feature>
<dbReference type="Pfam" id="PF05876">
    <property type="entry name" value="GpA_ATPase"/>
    <property type="match status" value="1"/>
</dbReference>
<feature type="region of interest" description="Disordered" evidence="1">
    <location>
        <begin position="608"/>
        <end position="655"/>
    </location>
</feature>
<dbReference type="InterPro" id="IPR046454">
    <property type="entry name" value="GpA_endonuclease"/>
</dbReference>
<dbReference type="InterPro" id="IPR046453">
    <property type="entry name" value="GpA_ATPase"/>
</dbReference>
<evidence type="ECO:0000256" key="1">
    <source>
        <dbReference type="SAM" id="MobiDB-lite"/>
    </source>
</evidence>
<name>A0A516SMJ4_9NEIS</name>
<evidence type="ECO:0000313" key="5">
    <source>
        <dbReference type="Proteomes" id="UP000317550"/>
    </source>
</evidence>
<keyword evidence="5" id="KW-1185">Reference proteome</keyword>
<evidence type="ECO:0000259" key="3">
    <source>
        <dbReference type="Pfam" id="PF20454"/>
    </source>
</evidence>
<dbReference type="Proteomes" id="UP000317550">
    <property type="component" value="Chromosome"/>
</dbReference>
<dbReference type="AlphaFoldDB" id="A0A516SMJ4"/>
<dbReference type="GO" id="GO:0004519">
    <property type="term" value="F:endonuclease activity"/>
    <property type="evidence" value="ECO:0007669"/>
    <property type="project" value="InterPro"/>
</dbReference>
<evidence type="ECO:0000313" key="4">
    <source>
        <dbReference type="EMBL" id="QDQ29268.1"/>
    </source>
</evidence>
<dbReference type="Gene3D" id="3.40.50.300">
    <property type="entry name" value="P-loop containing nucleotide triphosphate hydrolases"/>
    <property type="match status" value="1"/>
</dbReference>
<gene>
    <name evidence="4" type="ORF">FNU76_10245</name>
</gene>
<dbReference type="GO" id="GO:0005524">
    <property type="term" value="F:ATP binding"/>
    <property type="evidence" value="ECO:0007669"/>
    <property type="project" value="InterPro"/>
</dbReference>
<dbReference type="InterPro" id="IPR008866">
    <property type="entry name" value="Phage_lambda_GpA-like"/>
</dbReference>
<protein>
    <submittedName>
        <fullName evidence="4">Phage terminase large subunit family protein</fullName>
    </submittedName>
</protein>
<reference evidence="5" key="1">
    <citation type="submission" date="2019-07" db="EMBL/GenBank/DDBJ databases">
        <title>Chitinimonas sp. nov., isolated from Ny-Alesund, arctica soil.</title>
        <authorList>
            <person name="Xu Q."/>
            <person name="Peng F."/>
        </authorList>
    </citation>
    <scope>NUCLEOTIDE SEQUENCE [LARGE SCALE GENOMIC DNA]</scope>
    <source>
        <strain evidence="5">R3-44</strain>
    </source>
</reference>
<dbReference type="PANTHER" id="PTHR34413">
    <property type="entry name" value="PROPHAGE TAIL FIBER ASSEMBLY PROTEIN HOMOLOG TFAE-RELATED-RELATED"/>
    <property type="match status" value="1"/>
</dbReference>
<feature type="domain" description="Terminase large subunit GpA endonuclease" evidence="3">
    <location>
        <begin position="296"/>
        <end position="585"/>
    </location>
</feature>
<dbReference type="PANTHER" id="PTHR34413:SF2">
    <property type="entry name" value="PROPHAGE TAIL FIBER ASSEMBLY PROTEIN HOMOLOG TFAE-RELATED"/>
    <property type="match status" value="1"/>
</dbReference>
<dbReference type="HAMAP" id="MF_04144">
    <property type="entry name" value="TERL_LAMBDA"/>
    <property type="match status" value="1"/>
</dbReference>
<organism evidence="4 5">
    <name type="scientific">Chitinimonas arctica</name>
    <dbReference type="NCBI Taxonomy" id="2594795"/>
    <lineage>
        <taxon>Bacteria</taxon>
        <taxon>Pseudomonadati</taxon>
        <taxon>Pseudomonadota</taxon>
        <taxon>Betaproteobacteria</taxon>
        <taxon>Neisseriales</taxon>
        <taxon>Chitinibacteraceae</taxon>
        <taxon>Chitinimonas</taxon>
    </lineage>
</organism>
<accession>A0A516SMJ4</accession>
<sequence>MSLEAWAAKHFYLSAESSYVEQEWRAWPFQRAIMAVMSNDDIREVDLKKSARVGYTKIILAKLAYNAHHKRRNQALWQPTDEDRDEFVKTELDPMLRDVAVMKDVFPAYMARHKDNTLQAKKFLGSMLHLRGGKAAKNYRRISVDDAILDEVDGFDADVEKEGDPFTLAAKRVEGATFPKIIIGSTPKLKGFSIIDTRFELADARFHFVIPCPSCGEAHPLTWGGKDESHGFKWSAKDPKTVRHLCPHCATLIDQGDYLRVCESGYWLSDDGLLLIDHAGVFRNAAGHVVPAPSHVAMHVWTAYSPAASWSDIVREFLAAMSKVAEGDMTKLKAFINTTLGEAYEQEVQRSDADELKQRAEPFPLQWVPRGGLMLLASVDGQDNRLEVTVKAYGRGCETWTIDHRILYGSPGEDEVWRELEEILFETEYPHAAGTTLRVHATAIDSGGHYTHAVYDFCAKHERRKVFAVKGASGKEKHIKNGAQKVDIDWRGRVRKRGVILWLVGTNLAKDLLYGRMQLERAGPGYVHLSRDHEDEFFKQMSGEVRRSRTTVRGEESRWTPIRKRVEAWDCAVYNLWLETHLELGRKPAKWWDELEARVQPAISDLFDTPPAQVSAPAEGPKPVVTKQGSKTSSGRIAPRRQAPSLASAEWAERL</sequence>
<dbReference type="OrthoDB" id="5181253at2"/>
<dbReference type="InterPro" id="IPR027417">
    <property type="entry name" value="P-loop_NTPase"/>
</dbReference>
<dbReference type="GO" id="GO:0016887">
    <property type="term" value="F:ATP hydrolysis activity"/>
    <property type="evidence" value="ECO:0007669"/>
    <property type="project" value="InterPro"/>
</dbReference>
<proteinExistence type="inferred from homology"/>